<sequence length="254" mass="26384">MATHQRPTPSTLPPLLLLLLLPSLSLGVGGDGPGEGGGPEKASVVSTGHCVRCCGSGTPPPVQLNLAILRGDVGEKGKHGVGGRRGRPGRTGVRGHIGAKGNRGEPGPPGMPCKPRYAAFSLGRRSPLHSANGSTASPLPFDSASIVTGGSVDLAAGSFTCAEAGVYHVTLTVHTWNARETYAHVMRNGNPTAVLYAQPSGRSVMQSQSLLLPVQVGDRLWVRLHDGDRPNAIFGDDSDLYITFNGHMVQPLPS</sequence>
<feature type="signal peptide" evidence="5">
    <location>
        <begin position="1"/>
        <end position="27"/>
    </location>
</feature>
<dbReference type="GO" id="GO:0005581">
    <property type="term" value="C:collagen trimer"/>
    <property type="evidence" value="ECO:0007669"/>
    <property type="project" value="UniProtKB-KW"/>
</dbReference>
<dbReference type="Gene3D" id="2.60.120.40">
    <property type="match status" value="1"/>
</dbReference>
<comment type="subcellular location">
    <subcellularLocation>
        <location evidence="1">Secreted</location>
    </subcellularLocation>
</comment>
<feature type="chain" id="PRO_5002034349" evidence="5">
    <location>
        <begin position="28"/>
        <end position="254"/>
    </location>
</feature>
<reference evidence="7" key="1">
    <citation type="submission" date="2014-10" db="EMBL/GenBank/DDBJ databases">
        <authorList>
            <person name="Wu F."/>
            <person name="Chen L."/>
            <person name="Xu A."/>
        </authorList>
    </citation>
    <scope>NUCLEOTIDE SEQUENCE</scope>
    <source>
        <tissue evidence="7">Heart</tissue>
    </source>
</reference>
<dbReference type="PANTHER" id="PTHR15427">
    <property type="entry name" value="EMILIN ELASTIN MICROFIBRIL INTERFACE-LOCATED PROTEIN ELASTIN MICROFIBRIL INTERFACER"/>
    <property type="match status" value="1"/>
</dbReference>
<organism evidence="7">
    <name type="scientific">Eudontomyzon morii</name>
    <name type="common">Korean lamprey</name>
    <dbReference type="NCBI Taxonomy" id="682880"/>
    <lineage>
        <taxon>Eukaryota</taxon>
        <taxon>Metazoa</taxon>
        <taxon>Chordata</taxon>
        <taxon>Craniata</taxon>
        <taxon>Vertebrata</taxon>
        <taxon>Cyclostomata</taxon>
        <taxon>Hyperoartia</taxon>
        <taxon>Petromyzontiformes</taxon>
        <taxon>Petromyzontidae</taxon>
        <taxon>Eudontomyzon</taxon>
    </lineage>
</organism>
<keyword evidence="3 5" id="KW-0732">Signal</keyword>
<protein>
    <submittedName>
        <fullName evidence="7">Complement C1q and tumor necrosis factor related protein 1</fullName>
    </submittedName>
</protein>
<dbReference type="InterPro" id="IPR008160">
    <property type="entry name" value="Collagen"/>
</dbReference>
<feature type="compositionally biased region" description="Basic residues" evidence="4">
    <location>
        <begin position="79"/>
        <end position="88"/>
    </location>
</feature>
<keyword evidence="2" id="KW-0964">Secreted</keyword>
<accession>A0A0A7V3P4</accession>
<evidence type="ECO:0000256" key="3">
    <source>
        <dbReference type="ARBA" id="ARBA00022729"/>
    </source>
</evidence>
<name>A0A0A7V3P4_9PETR</name>
<feature type="domain" description="C1q" evidence="6">
    <location>
        <begin position="113"/>
        <end position="254"/>
    </location>
</feature>
<dbReference type="InterPro" id="IPR001073">
    <property type="entry name" value="C1q_dom"/>
</dbReference>
<dbReference type="SMART" id="SM00110">
    <property type="entry name" value="C1Q"/>
    <property type="match status" value="1"/>
</dbReference>
<dbReference type="Pfam" id="PF01391">
    <property type="entry name" value="Collagen"/>
    <property type="match status" value="1"/>
</dbReference>
<dbReference type="SUPFAM" id="SSF49842">
    <property type="entry name" value="TNF-like"/>
    <property type="match status" value="1"/>
</dbReference>
<dbReference type="Pfam" id="PF00386">
    <property type="entry name" value="C1q"/>
    <property type="match status" value="1"/>
</dbReference>
<evidence type="ECO:0000256" key="4">
    <source>
        <dbReference type="SAM" id="MobiDB-lite"/>
    </source>
</evidence>
<dbReference type="EMBL" id="KM888675">
    <property type="protein sequence ID" value="AJA90878.1"/>
    <property type="molecule type" value="mRNA"/>
</dbReference>
<dbReference type="PROSITE" id="PS50871">
    <property type="entry name" value="C1Q"/>
    <property type="match status" value="1"/>
</dbReference>
<dbReference type="InterPro" id="IPR008983">
    <property type="entry name" value="Tumour_necrosis_fac-like_dom"/>
</dbReference>
<feature type="region of interest" description="Disordered" evidence="4">
    <location>
        <begin position="75"/>
        <end position="112"/>
    </location>
</feature>
<dbReference type="AlphaFoldDB" id="A0A0A7V3P4"/>
<dbReference type="InterPro" id="IPR050392">
    <property type="entry name" value="Collagen/C1q_domain"/>
</dbReference>
<proteinExistence type="evidence at transcript level"/>
<evidence type="ECO:0000256" key="2">
    <source>
        <dbReference type="ARBA" id="ARBA00022525"/>
    </source>
</evidence>
<evidence type="ECO:0000313" key="7">
    <source>
        <dbReference type="EMBL" id="AJA90878.1"/>
    </source>
</evidence>
<evidence type="ECO:0000256" key="1">
    <source>
        <dbReference type="ARBA" id="ARBA00004613"/>
    </source>
</evidence>
<evidence type="ECO:0000256" key="5">
    <source>
        <dbReference type="SAM" id="SignalP"/>
    </source>
</evidence>
<evidence type="ECO:0000259" key="6">
    <source>
        <dbReference type="PROSITE" id="PS50871"/>
    </source>
</evidence>
<dbReference type="PANTHER" id="PTHR15427:SF33">
    <property type="entry name" value="COLLAGEN IV NC1 DOMAIN-CONTAINING PROTEIN"/>
    <property type="match status" value="1"/>
</dbReference>